<dbReference type="EMBL" id="AP024545">
    <property type="protein sequence ID" value="BCT93569.1"/>
    <property type="molecule type" value="Genomic_DNA"/>
</dbReference>
<dbReference type="Proteomes" id="UP000681317">
    <property type="component" value="Chromosome"/>
</dbReference>
<proteinExistence type="predicted"/>
<evidence type="ECO:0000313" key="2">
    <source>
        <dbReference type="Proteomes" id="UP000681317"/>
    </source>
</evidence>
<accession>A0ABM7Q826</accession>
<reference evidence="1 2" key="1">
    <citation type="submission" date="2021-03" db="EMBL/GenBank/DDBJ databases">
        <title>Complete Genome Sequences of Two Lysobacter Strains Isolated from Sea Water (Lysobacter caseinilyticus) and Soil (Lysobacter helvus) in South Korea.</title>
        <authorList>
            <person name="Watanabe Y."/>
            <person name="Arakawa K."/>
        </authorList>
    </citation>
    <scope>NUCLEOTIDE SEQUENCE [LARGE SCALE GENOMIC DNA]</scope>
    <source>
        <strain evidence="1 2">KVB24</strain>
    </source>
</reference>
<evidence type="ECO:0000313" key="1">
    <source>
        <dbReference type="EMBL" id="BCT93569.1"/>
    </source>
</evidence>
<gene>
    <name evidence="1" type="ORF">LYSCAS_25930</name>
</gene>
<protein>
    <submittedName>
        <fullName evidence="1">Uncharacterized protein</fullName>
    </submittedName>
</protein>
<organism evidence="1 2">
    <name type="scientific">Noviluteimonas caseinilytica</name>
    <dbReference type="NCBI Taxonomy" id="2675101"/>
    <lineage>
        <taxon>Bacteria</taxon>
        <taxon>Pseudomonadati</taxon>
        <taxon>Pseudomonadota</taxon>
        <taxon>Gammaproteobacteria</taxon>
        <taxon>Lysobacterales</taxon>
        <taxon>Lysobacteraceae</taxon>
        <taxon>Noviluteimonas</taxon>
    </lineage>
</organism>
<keyword evidence="2" id="KW-1185">Reference proteome</keyword>
<sequence>MGGSPGADNRIRGAHNIISIDAAAFPMLTDSASGEGLPTLLRADYHLADPGNALHPFQPDQQFVPAIVLPTALVAPADDFDGLARPDGSGRYLYGAFGR</sequence>
<name>A0ABM7Q826_9GAMM</name>